<dbReference type="Pfam" id="PF00160">
    <property type="entry name" value="Pro_isomerase"/>
    <property type="match status" value="1"/>
</dbReference>
<dbReference type="InterPro" id="IPR029000">
    <property type="entry name" value="Cyclophilin-like_dom_sf"/>
</dbReference>
<keyword evidence="4 5" id="KW-0413">Isomerase</keyword>
<dbReference type="Proteomes" id="UP000188273">
    <property type="component" value="Chromosome"/>
</dbReference>
<dbReference type="InterPro" id="IPR002130">
    <property type="entry name" value="Cyclophilin-type_PPIase_dom"/>
</dbReference>
<dbReference type="EMBL" id="CP019633">
    <property type="protein sequence ID" value="AQQ10467.1"/>
    <property type="molecule type" value="Genomic_DNA"/>
</dbReference>
<dbReference type="OrthoDB" id="270889at2"/>
<dbReference type="PRINTS" id="PR00153">
    <property type="entry name" value="CSAPPISMRASE"/>
</dbReference>
<dbReference type="CDD" id="cd01920">
    <property type="entry name" value="cyclophilin_EcCYP_like"/>
    <property type="match status" value="1"/>
</dbReference>
<dbReference type="PROSITE" id="PS00170">
    <property type="entry name" value="CSA_PPIASE_1"/>
    <property type="match status" value="1"/>
</dbReference>
<keyword evidence="3 5" id="KW-0697">Rotamase</keyword>
<dbReference type="RefSeq" id="WP_077541698.1">
    <property type="nucleotide sequence ID" value="NZ_CP019633.1"/>
</dbReference>
<dbReference type="AlphaFoldDB" id="A0A1Q2HSL9"/>
<reference evidence="8" key="1">
    <citation type="submission" date="2017-02" db="EMBL/GenBank/DDBJ databases">
        <title>Comparative genomics and description of representatives of a novel lineage of planctomycetes thriving in anoxic sediments.</title>
        <authorList>
            <person name="Spring S."/>
            <person name="Bunk B."/>
            <person name="Sproer C."/>
            <person name="Klenk H.-P."/>
        </authorList>
    </citation>
    <scope>NUCLEOTIDE SEQUENCE [LARGE SCALE GENOMIC DNA]</scope>
    <source>
        <strain evidence="8">L21-RPul-D3</strain>
    </source>
</reference>
<accession>A0A1Q2HSL9</accession>
<dbReference type="KEGG" id="pbu:L21SP3_02300"/>
<comment type="function">
    <text evidence="1 5">PPIases accelerate the folding of proteins. It catalyzes the cis-trans isomerization of proline imidic peptide bonds in oligopeptides.</text>
</comment>
<organism evidence="7 8">
    <name type="scientific">Sedimentisphaera cyanobacteriorum</name>
    <dbReference type="NCBI Taxonomy" id="1940790"/>
    <lineage>
        <taxon>Bacteria</taxon>
        <taxon>Pseudomonadati</taxon>
        <taxon>Planctomycetota</taxon>
        <taxon>Phycisphaerae</taxon>
        <taxon>Sedimentisphaerales</taxon>
        <taxon>Sedimentisphaeraceae</taxon>
        <taxon>Sedimentisphaera</taxon>
    </lineage>
</organism>
<protein>
    <recommendedName>
        <fullName evidence="5">Peptidyl-prolyl cis-trans isomerase</fullName>
        <shortName evidence="5">PPIase</shortName>
        <ecNumber evidence="5">5.2.1.8</ecNumber>
    </recommendedName>
</protein>
<evidence type="ECO:0000256" key="2">
    <source>
        <dbReference type="ARBA" id="ARBA00007365"/>
    </source>
</evidence>
<gene>
    <name evidence="7" type="primary">ppiB</name>
    <name evidence="7" type="ORF">L21SP3_02300</name>
</gene>
<evidence type="ECO:0000313" key="7">
    <source>
        <dbReference type="EMBL" id="AQQ10467.1"/>
    </source>
</evidence>
<evidence type="ECO:0000256" key="3">
    <source>
        <dbReference type="ARBA" id="ARBA00023110"/>
    </source>
</evidence>
<evidence type="ECO:0000313" key="8">
    <source>
        <dbReference type="Proteomes" id="UP000188273"/>
    </source>
</evidence>
<dbReference type="Gene3D" id="2.40.100.10">
    <property type="entry name" value="Cyclophilin-like"/>
    <property type="match status" value="1"/>
</dbReference>
<dbReference type="SUPFAM" id="SSF50891">
    <property type="entry name" value="Cyclophilin-like"/>
    <property type="match status" value="1"/>
</dbReference>
<name>A0A1Q2HSL9_9BACT</name>
<dbReference type="PANTHER" id="PTHR43246">
    <property type="entry name" value="PEPTIDYL-PROLYL CIS-TRANS ISOMERASE CYP38, CHLOROPLASTIC"/>
    <property type="match status" value="1"/>
</dbReference>
<proteinExistence type="inferred from homology"/>
<evidence type="ECO:0000256" key="5">
    <source>
        <dbReference type="RuleBase" id="RU363019"/>
    </source>
</evidence>
<keyword evidence="8" id="KW-1185">Reference proteome</keyword>
<dbReference type="GO" id="GO:0006457">
    <property type="term" value="P:protein folding"/>
    <property type="evidence" value="ECO:0007669"/>
    <property type="project" value="InterPro"/>
</dbReference>
<dbReference type="InterPro" id="IPR024936">
    <property type="entry name" value="Cyclophilin-type_PPIase"/>
</dbReference>
<comment type="catalytic activity">
    <reaction evidence="5">
        <text>[protein]-peptidylproline (omega=180) = [protein]-peptidylproline (omega=0)</text>
        <dbReference type="Rhea" id="RHEA:16237"/>
        <dbReference type="Rhea" id="RHEA-COMP:10747"/>
        <dbReference type="Rhea" id="RHEA-COMP:10748"/>
        <dbReference type="ChEBI" id="CHEBI:83833"/>
        <dbReference type="ChEBI" id="CHEBI:83834"/>
        <dbReference type="EC" id="5.2.1.8"/>
    </reaction>
</comment>
<evidence type="ECO:0000256" key="1">
    <source>
        <dbReference type="ARBA" id="ARBA00002388"/>
    </source>
</evidence>
<dbReference type="GO" id="GO:0003755">
    <property type="term" value="F:peptidyl-prolyl cis-trans isomerase activity"/>
    <property type="evidence" value="ECO:0007669"/>
    <property type="project" value="UniProtKB-UniRule"/>
</dbReference>
<comment type="similarity">
    <text evidence="2 5">Belongs to the cyclophilin-type PPIase family.</text>
</comment>
<dbReference type="InterPro" id="IPR020892">
    <property type="entry name" value="Cyclophilin-type_PPIase_CS"/>
</dbReference>
<dbReference type="InterPro" id="IPR044665">
    <property type="entry name" value="E_coli_cyclophilin_A-like"/>
</dbReference>
<dbReference type="PIRSF" id="PIRSF001467">
    <property type="entry name" value="Peptidylpro_ismrse"/>
    <property type="match status" value="1"/>
</dbReference>
<evidence type="ECO:0000256" key="4">
    <source>
        <dbReference type="ARBA" id="ARBA00023235"/>
    </source>
</evidence>
<dbReference type="STRING" id="1940790.L21SP3_02300"/>
<dbReference type="EC" id="5.2.1.8" evidence="5"/>
<dbReference type="PROSITE" id="PS50072">
    <property type="entry name" value="CSA_PPIASE_2"/>
    <property type="match status" value="1"/>
</dbReference>
<evidence type="ECO:0000259" key="6">
    <source>
        <dbReference type="PROSITE" id="PS50072"/>
    </source>
</evidence>
<feature type="domain" description="PPIase cyclophilin-type" evidence="6">
    <location>
        <begin position="2"/>
        <end position="163"/>
    </location>
</feature>
<sequence>MSKDTVLLKTSLGDIKLRLNYESAPVTANNFAEYVEEGFFDGTIFHRVIKGFMVQGGGFTPDMKQKQTKAPIKLESDNGLKNKRGAVAMARTSDPNSATSQFFINHADNDFLNFAPGNPGYASFGEVIEGMEVVDKIAELETGRKGFHDDVPLQTVTLESACFV</sequence>